<dbReference type="NCBIfam" id="TIGR01280">
    <property type="entry name" value="xseB"/>
    <property type="match status" value="1"/>
</dbReference>
<dbReference type="NCBIfam" id="NF002140">
    <property type="entry name" value="PRK00977.1-4"/>
    <property type="match status" value="1"/>
</dbReference>
<evidence type="ECO:0000256" key="3">
    <source>
        <dbReference type="ARBA" id="ARBA00022801"/>
    </source>
</evidence>
<accession>X1KJ43</accession>
<gene>
    <name evidence="5" type="ORF">S06H3_19564</name>
</gene>
<dbReference type="PIRSF" id="PIRSF006488">
    <property type="entry name" value="Exonuc_VII_S"/>
    <property type="match status" value="1"/>
</dbReference>
<dbReference type="GO" id="GO:0006308">
    <property type="term" value="P:DNA catabolic process"/>
    <property type="evidence" value="ECO:0007669"/>
    <property type="project" value="InterPro"/>
</dbReference>
<keyword evidence="2" id="KW-0540">Nuclease</keyword>
<dbReference type="Pfam" id="PF02609">
    <property type="entry name" value="Exonuc_VII_S"/>
    <property type="match status" value="1"/>
</dbReference>
<dbReference type="PANTHER" id="PTHR34137:SF1">
    <property type="entry name" value="EXODEOXYRIBONUCLEASE 7 SMALL SUBUNIT"/>
    <property type="match status" value="1"/>
</dbReference>
<dbReference type="HAMAP" id="MF_00337">
    <property type="entry name" value="Exonuc_7_S"/>
    <property type="match status" value="1"/>
</dbReference>
<evidence type="ECO:0000256" key="2">
    <source>
        <dbReference type="ARBA" id="ARBA00022722"/>
    </source>
</evidence>
<organism evidence="5">
    <name type="scientific">marine sediment metagenome</name>
    <dbReference type="NCBI Taxonomy" id="412755"/>
    <lineage>
        <taxon>unclassified sequences</taxon>
        <taxon>metagenomes</taxon>
        <taxon>ecological metagenomes</taxon>
    </lineage>
</organism>
<sequence length="80" mass="9406">MKIEKMSFEESIKKLEEIVKKLEDENISLEESMEKFEMGIKLSSNCLKRLNEAEGKIEELNRSEDGKLVTRELDLEKENK</sequence>
<dbReference type="PANTHER" id="PTHR34137">
    <property type="entry name" value="EXODEOXYRIBONUCLEASE 7 SMALL SUBUNIT"/>
    <property type="match status" value="1"/>
</dbReference>
<dbReference type="SUPFAM" id="SSF116842">
    <property type="entry name" value="XseB-like"/>
    <property type="match status" value="1"/>
</dbReference>
<evidence type="ECO:0000256" key="4">
    <source>
        <dbReference type="SAM" id="Coils"/>
    </source>
</evidence>
<evidence type="ECO:0000313" key="5">
    <source>
        <dbReference type="EMBL" id="GAI07057.1"/>
    </source>
</evidence>
<dbReference type="Gene3D" id="1.10.287.1040">
    <property type="entry name" value="Exonuclease VII, small subunit"/>
    <property type="match status" value="1"/>
</dbReference>
<comment type="caution">
    <text evidence="5">The sequence shown here is derived from an EMBL/GenBank/DDBJ whole genome shotgun (WGS) entry which is preliminary data.</text>
</comment>
<protein>
    <recommendedName>
        <fullName evidence="6">Exonuclease VII small subunit</fullName>
    </recommendedName>
</protein>
<keyword evidence="4" id="KW-0175">Coiled coil</keyword>
<dbReference type="InterPro" id="IPR003761">
    <property type="entry name" value="Exonuc_VII_S"/>
</dbReference>
<proteinExistence type="inferred from homology"/>
<name>X1KJ43_9ZZZZ</name>
<dbReference type="AlphaFoldDB" id="X1KJ43"/>
<dbReference type="EMBL" id="BARV01010028">
    <property type="protein sequence ID" value="GAI07057.1"/>
    <property type="molecule type" value="Genomic_DNA"/>
</dbReference>
<dbReference type="InterPro" id="IPR037004">
    <property type="entry name" value="Exonuc_VII_ssu_sf"/>
</dbReference>
<dbReference type="GO" id="GO:0008855">
    <property type="term" value="F:exodeoxyribonuclease VII activity"/>
    <property type="evidence" value="ECO:0007669"/>
    <property type="project" value="InterPro"/>
</dbReference>
<keyword evidence="3" id="KW-0378">Hydrolase</keyword>
<dbReference type="GO" id="GO:0005829">
    <property type="term" value="C:cytosol"/>
    <property type="evidence" value="ECO:0007669"/>
    <property type="project" value="TreeGrafter"/>
</dbReference>
<keyword evidence="1" id="KW-0963">Cytoplasm</keyword>
<reference evidence="5" key="1">
    <citation type="journal article" date="2014" name="Front. Microbiol.">
        <title>High frequency of phylogenetically diverse reductive dehalogenase-homologous genes in deep subseafloor sedimentary metagenomes.</title>
        <authorList>
            <person name="Kawai M."/>
            <person name="Futagami T."/>
            <person name="Toyoda A."/>
            <person name="Takaki Y."/>
            <person name="Nishi S."/>
            <person name="Hori S."/>
            <person name="Arai W."/>
            <person name="Tsubouchi T."/>
            <person name="Morono Y."/>
            <person name="Uchiyama I."/>
            <person name="Ito T."/>
            <person name="Fujiyama A."/>
            <person name="Inagaki F."/>
            <person name="Takami H."/>
        </authorList>
    </citation>
    <scope>NUCLEOTIDE SEQUENCE</scope>
    <source>
        <strain evidence="5">Expedition CK06-06</strain>
    </source>
</reference>
<feature type="coiled-coil region" evidence="4">
    <location>
        <begin position="5"/>
        <end position="63"/>
    </location>
</feature>
<evidence type="ECO:0008006" key="6">
    <source>
        <dbReference type="Google" id="ProtNLM"/>
    </source>
</evidence>
<evidence type="ECO:0000256" key="1">
    <source>
        <dbReference type="ARBA" id="ARBA00022490"/>
    </source>
</evidence>
<dbReference type="GO" id="GO:0009318">
    <property type="term" value="C:exodeoxyribonuclease VII complex"/>
    <property type="evidence" value="ECO:0007669"/>
    <property type="project" value="InterPro"/>
</dbReference>